<dbReference type="OrthoDB" id="2014565at2759"/>
<feature type="transmembrane region" description="Helical" evidence="1">
    <location>
        <begin position="12"/>
        <end position="32"/>
    </location>
</feature>
<comment type="caution">
    <text evidence="2">The sequence shown here is derived from an EMBL/GenBank/DDBJ whole genome shotgun (WGS) entry which is preliminary data.</text>
</comment>
<keyword evidence="1" id="KW-0812">Transmembrane</keyword>
<keyword evidence="3" id="KW-1185">Reference proteome</keyword>
<feature type="transmembrane region" description="Helical" evidence="1">
    <location>
        <begin position="38"/>
        <end position="61"/>
    </location>
</feature>
<protein>
    <submittedName>
        <fullName evidence="2">Uncharacterized protein</fullName>
    </submittedName>
</protein>
<name>A0A6A1W3T0_9ROSI</name>
<evidence type="ECO:0000313" key="2">
    <source>
        <dbReference type="EMBL" id="KAB1219884.1"/>
    </source>
</evidence>
<keyword evidence="1" id="KW-1133">Transmembrane helix</keyword>
<sequence>SVFDVTKGKSHYGTGGGYSHFAGSFWILSLLLEGIEAFYKLCVPSIPFLYGGRLSIIFWFISLEKLLSNQKLRVQFLGIKVVIAFDSYNPVIRCIVMYREPLLPGWLCRIDCSL</sequence>
<evidence type="ECO:0000256" key="1">
    <source>
        <dbReference type="SAM" id="Phobius"/>
    </source>
</evidence>
<proteinExistence type="predicted"/>
<dbReference type="Proteomes" id="UP000516437">
    <property type="component" value="Chromosome 3"/>
</dbReference>
<accession>A0A6A1W3T0</accession>
<dbReference type="EMBL" id="RXIC02000021">
    <property type="protein sequence ID" value="KAB1219884.1"/>
    <property type="molecule type" value="Genomic_DNA"/>
</dbReference>
<reference evidence="2 3" key="1">
    <citation type="journal article" date="2019" name="Plant Biotechnol. J.">
        <title>The red bayberry genome and genetic basis of sex determination.</title>
        <authorList>
            <person name="Jia H.M."/>
            <person name="Jia H.J."/>
            <person name="Cai Q.L."/>
            <person name="Wang Y."/>
            <person name="Zhao H.B."/>
            <person name="Yang W.F."/>
            <person name="Wang G.Y."/>
            <person name="Li Y.H."/>
            <person name="Zhan D.L."/>
            <person name="Shen Y.T."/>
            <person name="Niu Q.F."/>
            <person name="Chang L."/>
            <person name="Qiu J."/>
            <person name="Zhao L."/>
            <person name="Xie H.B."/>
            <person name="Fu W.Y."/>
            <person name="Jin J."/>
            <person name="Li X.W."/>
            <person name="Jiao Y."/>
            <person name="Zhou C.C."/>
            <person name="Tu T."/>
            <person name="Chai C.Y."/>
            <person name="Gao J.L."/>
            <person name="Fan L.J."/>
            <person name="van de Weg E."/>
            <person name="Wang J.Y."/>
            <person name="Gao Z.S."/>
        </authorList>
    </citation>
    <scope>NUCLEOTIDE SEQUENCE [LARGE SCALE GENOMIC DNA]</scope>
    <source>
        <tissue evidence="2">Leaves</tissue>
    </source>
</reference>
<dbReference type="InterPro" id="IPR036400">
    <property type="entry name" value="Cyt_B5-like_heme/steroid_sf"/>
</dbReference>
<keyword evidence="1" id="KW-0472">Membrane</keyword>
<feature type="non-terminal residue" evidence="2">
    <location>
        <position position="1"/>
    </location>
</feature>
<dbReference type="Gene3D" id="3.10.120.10">
    <property type="entry name" value="Cytochrome b5-like heme/steroid binding domain"/>
    <property type="match status" value="1"/>
</dbReference>
<evidence type="ECO:0000313" key="3">
    <source>
        <dbReference type="Proteomes" id="UP000516437"/>
    </source>
</evidence>
<gene>
    <name evidence="2" type="ORF">CJ030_MR3G009526</name>
</gene>
<organism evidence="2 3">
    <name type="scientific">Morella rubra</name>
    <name type="common">Chinese bayberry</name>
    <dbReference type="NCBI Taxonomy" id="262757"/>
    <lineage>
        <taxon>Eukaryota</taxon>
        <taxon>Viridiplantae</taxon>
        <taxon>Streptophyta</taxon>
        <taxon>Embryophyta</taxon>
        <taxon>Tracheophyta</taxon>
        <taxon>Spermatophyta</taxon>
        <taxon>Magnoliopsida</taxon>
        <taxon>eudicotyledons</taxon>
        <taxon>Gunneridae</taxon>
        <taxon>Pentapetalae</taxon>
        <taxon>rosids</taxon>
        <taxon>fabids</taxon>
        <taxon>Fagales</taxon>
        <taxon>Myricaceae</taxon>
        <taxon>Morella</taxon>
    </lineage>
</organism>
<dbReference type="AlphaFoldDB" id="A0A6A1W3T0"/>